<evidence type="ECO:0000313" key="2">
    <source>
        <dbReference type="EMBL" id="BDZ46812.1"/>
    </source>
</evidence>
<feature type="domain" description="AB hydrolase-1" evidence="1">
    <location>
        <begin position="49"/>
        <end position="252"/>
    </location>
</feature>
<accession>A0ABM8GER7</accession>
<evidence type="ECO:0000259" key="1">
    <source>
        <dbReference type="Pfam" id="PF12697"/>
    </source>
</evidence>
<dbReference type="RefSeq" id="WP_286279385.1">
    <property type="nucleotide sequence ID" value="NZ_AP027731.1"/>
</dbReference>
<dbReference type="InterPro" id="IPR050471">
    <property type="entry name" value="AB_hydrolase"/>
</dbReference>
<dbReference type="GO" id="GO:0016787">
    <property type="term" value="F:hydrolase activity"/>
    <property type="evidence" value="ECO:0007669"/>
    <property type="project" value="UniProtKB-KW"/>
</dbReference>
<gene>
    <name evidence="2" type="ORF">GCM10025866_27210</name>
</gene>
<dbReference type="PANTHER" id="PTHR43433:SF5">
    <property type="entry name" value="AB HYDROLASE-1 DOMAIN-CONTAINING PROTEIN"/>
    <property type="match status" value="1"/>
</dbReference>
<name>A0ABM8GER7_9MICO</name>
<dbReference type="Proteomes" id="UP001321498">
    <property type="component" value="Chromosome"/>
</dbReference>
<protein>
    <submittedName>
        <fullName evidence="2">Alpha/beta hydrolase</fullName>
    </submittedName>
</protein>
<dbReference type="InterPro" id="IPR029058">
    <property type="entry name" value="AB_hydrolase_fold"/>
</dbReference>
<dbReference type="InterPro" id="IPR000073">
    <property type="entry name" value="AB_hydrolase_1"/>
</dbReference>
<sequence length="276" mass="29357">MSRNVAAPAPVVHETRSADGTVIAYEKVGSGPALVLVDGAMCARDFGPARDVAKELQDRYTVYFYDRRGRGASGDALPYAPEREYEDLAAVIAATGETPYVMGQSSGAGLALRAAAAGVPMRALATYEAPFVGLRPGKGGRPKNYLADLEALIASGKRGQAAGYFMVDMVGAPKFVPIMMRMMPKVWRHLETIAPTIVYDAKVMWPFEVPVEELARVSVPTLALAGSKGKPEMLAAQEKVAQAVPGSRHGVLAGQTHQVSAKVLAPALDQFFRSVP</sequence>
<dbReference type="SUPFAM" id="SSF53474">
    <property type="entry name" value="alpha/beta-Hydrolases"/>
    <property type="match status" value="1"/>
</dbReference>
<proteinExistence type="predicted"/>
<reference evidence="3" key="1">
    <citation type="journal article" date="2019" name="Int. J. Syst. Evol. Microbiol.">
        <title>The Global Catalogue of Microorganisms (GCM) 10K type strain sequencing project: providing services to taxonomists for standard genome sequencing and annotation.</title>
        <authorList>
            <consortium name="The Broad Institute Genomics Platform"/>
            <consortium name="The Broad Institute Genome Sequencing Center for Infectious Disease"/>
            <person name="Wu L."/>
            <person name="Ma J."/>
        </authorList>
    </citation>
    <scope>NUCLEOTIDE SEQUENCE [LARGE SCALE GENOMIC DNA]</scope>
    <source>
        <strain evidence="3">NBRC 108725</strain>
    </source>
</reference>
<dbReference type="PANTHER" id="PTHR43433">
    <property type="entry name" value="HYDROLASE, ALPHA/BETA FOLD FAMILY PROTEIN"/>
    <property type="match status" value="1"/>
</dbReference>
<keyword evidence="3" id="KW-1185">Reference proteome</keyword>
<organism evidence="2 3">
    <name type="scientific">Naasia aerilata</name>
    <dbReference type="NCBI Taxonomy" id="1162966"/>
    <lineage>
        <taxon>Bacteria</taxon>
        <taxon>Bacillati</taxon>
        <taxon>Actinomycetota</taxon>
        <taxon>Actinomycetes</taxon>
        <taxon>Micrococcales</taxon>
        <taxon>Microbacteriaceae</taxon>
        <taxon>Naasia</taxon>
    </lineage>
</organism>
<keyword evidence="2" id="KW-0378">Hydrolase</keyword>
<evidence type="ECO:0000313" key="3">
    <source>
        <dbReference type="Proteomes" id="UP001321498"/>
    </source>
</evidence>
<dbReference type="Pfam" id="PF12697">
    <property type="entry name" value="Abhydrolase_6"/>
    <property type="match status" value="1"/>
</dbReference>
<dbReference type="EMBL" id="AP027731">
    <property type="protein sequence ID" value="BDZ46812.1"/>
    <property type="molecule type" value="Genomic_DNA"/>
</dbReference>
<dbReference type="Gene3D" id="3.40.50.1820">
    <property type="entry name" value="alpha/beta hydrolase"/>
    <property type="match status" value="1"/>
</dbReference>